<organism evidence="1">
    <name type="scientific">Nicotiana tabacum</name>
    <name type="common">Common tobacco</name>
    <dbReference type="NCBI Taxonomy" id="4097"/>
    <lineage>
        <taxon>Eukaryota</taxon>
        <taxon>Viridiplantae</taxon>
        <taxon>Streptophyta</taxon>
        <taxon>Embryophyta</taxon>
        <taxon>Tracheophyta</taxon>
        <taxon>Spermatophyta</taxon>
        <taxon>Magnoliopsida</taxon>
        <taxon>eudicotyledons</taxon>
        <taxon>Gunneridae</taxon>
        <taxon>Pentapetalae</taxon>
        <taxon>asterids</taxon>
        <taxon>lamiids</taxon>
        <taxon>Solanales</taxon>
        <taxon>Solanaceae</taxon>
        <taxon>Nicotianoideae</taxon>
        <taxon>Nicotianeae</taxon>
        <taxon>Nicotiana</taxon>
    </lineage>
</organism>
<dbReference type="PANTHER" id="PTHR45786">
    <property type="entry name" value="DNA BINDING PROTEIN-LIKE"/>
    <property type="match status" value="1"/>
</dbReference>
<accession>A0A1S3Z7E8</accession>
<protein>
    <submittedName>
        <fullName evidence="1">Uncharacterized protein isoform X2</fullName>
    </submittedName>
</protein>
<dbReference type="AlphaFoldDB" id="A0A1S3Z7E8"/>
<name>A0A1S3Z7E8_TOBAC</name>
<proteinExistence type="predicted"/>
<gene>
    <name evidence="1" type="primary">LOC107783644</name>
</gene>
<evidence type="ECO:0000313" key="1">
    <source>
        <dbReference type="RefSeq" id="XP_016460127.1"/>
    </source>
</evidence>
<sequence>MSTVKKHLPSACCAQKRKQQCSTEIVSKINRRRRDLYKQLSVDKKELLLTRRRSKKLELKKGSTALLEYTKQAAGFELHTEKTLTIVEAPCIAGKAGISSAVGAVVDCHKGKNIADHFSIFEHGSTSGAPCDRHHVETSTVINKGSKSKIISWNWNIRELPTDATILKTVPDCKYCGAKRFEYELPAFCCSNGSVKLTSHEMPNELLNLYLGNTEESEHFRTYLRLYNNMFAFTSLGVHYDKVLAKRNQGIYTFRVQGQMYHFINDLIPTKSATKKFTVVFLR</sequence>
<reference evidence="1" key="1">
    <citation type="submission" date="2025-08" db="UniProtKB">
        <authorList>
            <consortium name="RefSeq"/>
        </authorList>
    </citation>
    <scope>IDENTIFICATION</scope>
</reference>
<dbReference type="OrthoDB" id="1900198at2759"/>
<dbReference type="PANTHER" id="PTHR45786:SF74">
    <property type="entry name" value="ATP-DEPENDENT DNA HELICASE"/>
    <property type="match status" value="1"/>
</dbReference>
<dbReference type="RefSeq" id="XP_016460127.1">
    <property type="nucleotide sequence ID" value="XM_016604641.1"/>
</dbReference>